<dbReference type="Proteomes" id="UP000050828">
    <property type="component" value="Unassembled WGS sequence"/>
</dbReference>
<evidence type="ECO:0000313" key="2">
    <source>
        <dbReference type="EMBL" id="KRK92486.1"/>
    </source>
</evidence>
<dbReference type="SUPFAM" id="SSF49373">
    <property type="entry name" value="Invasin/intimin cell-adhesion fragments"/>
    <property type="match status" value="1"/>
</dbReference>
<protein>
    <recommendedName>
        <fullName evidence="1">BIG2 domain-containing protein</fullName>
    </recommendedName>
</protein>
<gene>
    <name evidence="2" type="ORF">FC08_GL000757</name>
</gene>
<evidence type="ECO:0000259" key="1">
    <source>
        <dbReference type="SMART" id="SM00635"/>
    </source>
</evidence>
<dbReference type="SMART" id="SM00635">
    <property type="entry name" value="BID_2"/>
    <property type="match status" value="1"/>
</dbReference>
<proteinExistence type="predicted"/>
<sequence length="72" mass="7347">MKVGDVKPLTATVAPDDATDKTVTWSSSDEKIVTVDANGSTTAVAVGAATVTVKTKDGEFTADCVVMVTAKE</sequence>
<feature type="domain" description="BIG2" evidence="1">
    <location>
        <begin position="1"/>
        <end position="65"/>
    </location>
</feature>
<dbReference type="InterPro" id="IPR003343">
    <property type="entry name" value="Big_2"/>
</dbReference>
<dbReference type="RefSeq" id="WP_056966336.1">
    <property type="nucleotide sequence ID" value="NZ_AZDL01000026.1"/>
</dbReference>
<reference evidence="2 3" key="1">
    <citation type="journal article" date="2015" name="Genome Announc.">
        <title>Expanding the biotechnology potential of lactobacilli through comparative genomics of 213 strains and associated genera.</title>
        <authorList>
            <person name="Sun Z."/>
            <person name="Harris H.M."/>
            <person name="McCann A."/>
            <person name="Guo C."/>
            <person name="Argimon S."/>
            <person name="Zhang W."/>
            <person name="Yang X."/>
            <person name="Jeffery I.B."/>
            <person name="Cooney J.C."/>
            <person name="Kagawa T.F."/>
            <person name="Liu W."/>
            <person name="Song Y."/>
            <person name="Salvetti E."/>
            <person name="Wrobel A."/>
            <person name="Rasinkangas P."/>
            <person name="Parkhill J."/>
            <person name="Rea M.C."/>
            <person name="O'Sullivan O."/>
            <person name="Ritari J."/>
            <person name="Douillard F.P."/>
            <person name="Paul Ross R."/>
            <person name="Yang R."/>
            <person name="Briner A.E."/>
            <person name="Felis G.E."/>
            <person name="de Vos W.M."/>
            <person name="Barrangou R."/>
            <person name="Klaenhammer T.R."/>
            <person name="Caufield P.W."/>
            <person name="Cui Y."/>
            <person name="Zhang H."/>
            <person name="O'Toole P.W."/>
        </authorList>
    </citation>
    <scope>NUCLEOTIDE SEQUENCE [LARGE SCALE GENOMIC DNA]</scope>
    <source>
        <strain evidence="2 3">DSM 20019</strain>
    </source>
</reference>
<name>A0AAJ0LEV1_LATCU</name>
<dbReference type="InterPro" id="IPR008964">
    <property type="entry name" value="Invasin/intimin_cell_adhesion"/>
</dbReference>
<organism evidence="2 3">
    <name type="scientific">Latilactobacillus curvatus JCM 1096 = DSM 20019</name>
    <dbReference type="NCBI Taxonomy" id="1293592"/>
    <lineage>
        <taxon>Bacteria</taxon>
        <taxon>Bacillati</taxon>
        <taxon>Bacillota</taxon>
        <taxon>Bacilli</taxon>
        <taxon>Lactobacillales</taxon>
        <taxon>Lactobacillaceae</taxon>
        <taxon>Latilactobacillus</taxon>
    </lineage>
</organism>
<dbReference type="Gene3D" id="2.60.40.1080">
    <property type="match status" value="1"/>
</dbReference>
<comment type="caution">
    <text evidence="2">The sequence shown here is derived from an EMBL/GenBank/DDBJ whole genome shotgun (WGS) entry which is preliminary data.</text>
</comment>
<evidence type="ECO:0000313" key="3">
    <source>
        <dbReference type="Proteomes" id="UP000050828"/>
    </source>
</evidence>
<accession>A0AAJ0LEV1</accession>
<dbReference type="EMBL" id="AZDL01000026">
    <property type="protein sequence ID" value="KRK92486.1"/>
    <property type="molecule type" value="Genomic_DNA"/>
</dbReference>
<dbReference type="AlphaFoldDB" id="A0AAJ0LEV1"/>
<dbReference type="GeneID" id="49610562"/>
<dbReference type="Pfam" id="PF02368">
    <property type="entry name" value="Big_2"/>
    <property type="match status" value="1"/>
</dbReference>